<dbReference type="Pfam" id="PF02277">
    <property type="entry name" value="DBI_PRT"/>
    <property type="match status" value="1"/>
</dbReference>
<keyword evidence="2" id="KW-0808">Transferase</keyword>
<accession>A0A2K5APE5</accession>
<dbReference type="GO" id="GO:0008939">
    <property type="term" value="F:nicotinate-nucleotide-dimethylbenzimidazole phosphoribosyltransferase activity"/>
    <property type="evidence" value="ECO:0007669"/>
    <property type="project" value="InterPro"/>
</dbReference>
<evidence type="ECO:0000313" key="2">
    <source>
        <dbReference type="EMBL" id="SPC33513.1"/>
    </source>
</evidence>
<organism evidence="2 3">
    <name type="scientific">Candidatus Nitrosocaldus cavascurensis</name>
    <dbReference type="NCBI Taxonomy" id="2058097"/>
    <lineage>
        <taxon>Archaea</taxon>
        <taxon>Nitrososphaerota</taxon>
        <taxon>Nitrososphaeria</taxon>
        <taxon>Candidatus Nitrosocaldales</taxon>
        <taxon>Candidatus Nitrosocaldaceae</taxon>
        <taxon>Candidatus Nitrosocaldus</taxon>
    </lineage>
</organism>
<reference evidence="3" key="1">
    <citation type="submission" date="2018-01" db="EMBL/GenBank/DDBJ databases">
        <authorList>
            <person name="Kerou L M."/>
        </authorList>
    </citation>
    <scope>NUCLEOTIDE SEQUENCE [LARGE SCALE GENOMIC DNA]</scope>
    <source>
        <strain evidence="3">SCU2</strain>
    </source>
</reference>
<dbReference type="Proteomes" id="UP000236248">
    <property type="component" value="Chromosome NCAV"/>
</dbReference>
<dbReference type="HAMAP" id="MF_01086">
    <property type="entry name" value="UPF0284"/>
    <property type="match status" value="1"/>
</dbReference>
<dbReference type="PANTHER" id="PTHR38811:SF1">
    <property type="entry name" value="UPF0284 PROTEIN SLL1500"/>
    <property type="match status" value="1"/>
</dbReference>
<dbReference type="Gene3D" id="3.40.50.10210">
    <property type="match status" value="1"/>
</dbReference>
<dbReference type="CDD" id="cd02439">
    <property type="entry name" value="DMB-PRT_CobT"/>
    <property type="match status" value="1"/>
</dbReference>
<dbReference type="EMBL" id="LT981265">
    <property type="protein sequence ID" value="SPC33513.1"/>
    <property type="molecule type" value="Genomic_DNA"/>
</dbReference>
<dbReference type="NCBIfam" id="NF003372">
    <property type="entry name" value="PRK04447.1-5"/>
    <property type="match status" value="1"/>
</dbReference>
<evidence type="ECO:0000256" key="1">
    <source>
        <dbReference type="HAMAP-Rule" id="MF_01086"/>
    </source>
</evidence>
<dbReference type="GeneID" id="41594416"/>
<dbReference type="InterPro" id="IPR003200">
    <property type="entry name" value="Nict_dMeBzImd_PRibTrfase"/>
</dbReference>
<proteinExistence type="inferred from homology"/>
<dbReference type="RefSeq" id="WP_148695111.1">
    <property type="nucleotide sequence ID" value="NZ_LT981265.1"/>
</dbReference>
<comment type="similarity">
    <text evidence="1">Belongs to the UPF0284 family.</text>
</comment>
<keyword evidence="3" id="KW-1185">Reference proteome</keyword>
<dbReference type="KEGG" id="ncv:NCAV_0319"/>
<dbReference type="InterPro" id="IPR036087">
    <property type="entry name" value="Nict_dMeBzImd_PRibTrfase_sf"/>
</dbReference>
<protein>
    <recommendedName>
        <fullName evidence="1">UPF0284 protein NCAV_0319</fullName>
    </recommendedName>
</protein>
<name>A0A2K5APE5_9ARCH</name>
<gene>
    <name evidence="2" type="ORF">NCAV_0319</name>
</gene>
<dbReference type="InterPro" id="IPR002805">
    <property type="entry name" value="Nict_dMeBzImd_PRibTrfase_arc"/>
</dbReference>
<dbReference type="SUPFAM" id="SSF52733">
    <property type="entry name" value="Nicotinate mononucleotide:5,6-dimethylbenzimidazole phosphoribosyltransferase (CobT)"/>
    <property type="match status" value="1"/>
</dbReference>
<keyword evidence="2" id="KW-0328">Glycosyltransferase</keyword>
<dbReference type="NCBIfam" id="TIGR00303">
    <property type="entry name" value="nicotinate mononucleotide-dependent phosphoribosyltransferase CobT"/>
    <property type="match status" value="1"/>
</dbReference>
<evidence type="ECO:0000313" key="3">
    <source>
        <dbReference type="Proteomes" id="UP000236248"/>
    </source>
</evidence>
<dbReference type="PANTHER" id="PTHR38811">
    <property type="match status" value="1"/>
</dbReference>
<dbReference type="AlphaFoldDB" id="A0A2K5APE5"/>
<sequence length="385" mass="41005">MHEFYGNSKSVGIALNKDEGVRFLNSIAGKEFRFILITSYTETAEIDGITVAGANKDLIKFTPPADAEFLYLGRCRCIDSVPATPDGKPTPAVITRAMLKLADIPLSIVDSGSIVKPMVPHYTMATTHGRSIIHGYAMSREEVEGIYRHSIELGRILARSADCLIIGESIPAGTTTALAVMLAMGIDARFKVSSSMPSNPHELKLRVVEEGMRNAGVEFGSLKDDPLNAIAMLGDPMMPCAAGLAVGAMDHASVMLAGGTQMTAVLAVINALSNRLDNIAIATTSYIVNDQSADIRYLVSNAAGADAHVPLIYADPTLTLSSKNGLRAYAEGFVKEGVGAGGACIAALARNRFRLDADDILHAIEMEYEYAIEIPMKGVRNTLDG</sequence>